<dbReference type="Proteomes" id="UP000184096">
    <property type="component" value="Chromosome I"/>
</dbReference>
<proteinExistence type="predicted"/>
<sequence length="94" mass="10043">MFRTKQLAMMALAAMVVLSQPFARPAYSAPAISEHAADEASASPLLQGDLVRLRSGGPLMTIETVRGAVVDCIWTDPNGQTNEATFPAKVLQKN</sequence>
<evidence type="ECO:0000313" key="3">
    <source>
        <dbReference type="Proteomes" id="UP000184096"/>
    </source>
</evidence>
<dbReference type="InterPro" id="IPR019226">
    <property type="entry name" value="DUF2158"/>
</dbReference>
<dbReference type="Pfam" id="PF09926">
    <property type="entry name" value="DUF2158"/>
    <property type="match status" value="1"/>
</dbReference>
<keyword evidence="3" id="KW-1185">Reference proteome</keyword>
<feature type="signal peptide" evidence="1">
    <location>
        <begin position="1"/>
        <end position="28"/>
    </location>
</feature>
<dbReference type="RefSeq" id="WP_072817302.1">
    <property type="nucleotide sequence ID" value="NZ_LT670849.1"/>
</dbReference>
<accession>A0A1M7TDX3</accession>
<evidence type="ECO:0000256" key="1">
    <source>
        <dbReference type="SAM" id="SignalP"/>
    </source>
</evidence>
<name>A0A1M7TDX3_9BRAD</name>
<protein>
    <submittedName>
        <fullName evidence="2">Uncharacterized small protein</fullName>
    </submittedName>
</protein>
<dbReference type="EMBL" id="LT670849">
    <property type="protein sequence ID" value="SHN68925.1"/>
    <property type="molecule type" value="Genomic_DNA"/>
</dbReference>
<evidence type="ECO:0000313" key="2">
    <source>
        <dbReference type="EMBL" id="SHN68925.1"/>
    </source>
</evidence>
<keyword evidence="1" id="KW-0732">Signal</keyword>
<dbReference type="AlphaFoldDB" id="A0A1M7TDX3"/>
<feature type="chain" id="PRO_5012929617" evidence="1">
    <location>
        <begin position="29"/>
        <end position="94"/>
    </location>
</feature>
<gene>
    <name evidence="2" type="ORF">SAMN05444170_1462</name>
</gene>
<reference evidence="3" key="1">
    <citation type="submission" date="2016-11" db="EMBL/GenBank/DDBJ databases">
        <authorList>
            <person name="Varghese N."/>
            <person name="Submissions S."/>
        </authorList>
    </citation>
    <scope>NUCLEOTIDE SEQUENCE [LARGE SCALE GENOMIC DNA]</scope>
    <source>
        <strain evidence="3">GAS401</strain>
    </source>
</reference>
<organism evidence="2 3">
    <name type="scientific">Bradyrhizobium erythrophlei</name>
    <dbReference type="NCBI Taxonomy" id="1437360"/>
    <lineage>
        <taxon>Bacteria</taxon>
        <taxon>Pseudomonadati</taxon>
        <taxon>Pseudomonadota</taxon>
        <taxon>Alphaproteobacteria</taxon>
        <taxon>Hyphomicrobiales</taxon>
        <taxon>Nitrobacteraceae</taxon>
        <taxon>Bradyrhizobium</taxon>
    </lineage>
</organism>